<dbReference type="PANTHER" id="PTHR33592:SF3">
    <property type="entry name" value="TRANSMEMBRANE PROTEIN"/>
    <property type="match status" value="1"/>
</dbReference>
<reference evidence="3" key="2">
    <citation type="journal article" date="2019" name="Nat. Commun.">
        <title>Genome-wide analysis of Cushion willow provides insights into alpine plant divergence in a biodiversity hotspot.</title>
        <authorList>
            <person name="Chen J.H."/>
            <person name="Huang Y."/>
            <person name="Brachi B."/>
            <person name="Yun Q.Z."/>
            <person name="Zhang W."/>
            <person name="Lu W."/>
            <person name="Li H.N."/>
            <person name="Li W.Q."/>
            <person name="Sun X.D."/>
            <person name="Wang G.Y."/>
            <person name="He J."/>
            <person name="Zhou Z."/>
            <person name="Chen K.Y."/>
            <person name="Ji Y.H."/>
            <person name="Shi M.M."/>
            <person name="Sun W.G."/>
            <person name="Yang Y.P."/>
            <person name="Zhang R.G."/>
            <person name="Abbott R.J."/>
            <person name="Sun H."/>
        </authorList>
    </citation>
    <scope>NUCLEOTIDE SEQUENCE</scope>
    <source>
        <strain evidence="3">Br00</strain>
        <tissue evidence="3">Leaf</tissue>
    </source>
</reference>
<feature type="signal peptide" evidence="1">
    <location>
        <begin position="1"/>
        <end position="29"/>
    </location>
</feature>
<comment type="caution">
    <text evidence="3">The sequence shown here is derived from an EMBL/GenBank/DDBJ whole genome shotgun (WGS) entry which is preliminary data.</text>
</comment>
<dbReference type="PANTHER" id="PTHR33592">
    <property type="entry name" value="TRANSMEMBRANE PROTEIN"/>
    <property type="match status" value="1"/>
</dbReference>
<evidence type="ECO:0000313" key="5">
    <source>
        <dbReference type="EMBL" id="KAB5529459.1"/>
    </source>
</evidence>
<protein>
    <submittedName>
        <fullName evidence="3">Uncharacterized protein</fullName>
    </submittedName>
</protein>
<dbReference type="EMBL" id="VDCV01000013">
    <property type="protein sequence ID" value="KAB5529456.1"/>
    <property type="molecule type" value="Genomic_DNA"/>
</dbReference>
<reference evidence="6" key="1">
    <citation type="journal article" date="2019" name="Gigascience">
        <title>De novo genome assembly of the endangered Acer yangbiense, a plant species with extremely small populations endemic to Yunnan Province, China.</title>
        <authorList>
            <person name="Yang J."/>
            <person name="Wariss H.M."/>
            <person name="Tao L."/>
            <person name="Zhang R."/>
            <person name="Yun Q."/>
            <person name="Hollingsworth P."/>
            <person name="Dao Z."/>
            <person name="Luo G."/>
            <person name="Guo H."/>
            <person name="Ma Y."/>
            <person name="Sun W."/>
        </authorList>
    </citation>
    <scope>NUCLEOTIDE SEQUENCE [LARGE SCALE GENOMIC DNA]</scope>
    <source>
        <strain evidence="6">cv. br00</strain>
    </source>
</reference>
<dbReference type="PROSITE" id="PS51257">
    <property type="entry name" value="PROKAR_LIPOPROTEIN"/>
    <property type="match status" value="1"/>
</dbReference>
<dbReference type="Proteomes" id="UP000326939">
    <property type="component" value="Chromosome 13"/>
</dbReference>
<evidence type="ECO:0000313" key="4">
    <source>
        <dbReference type="EMBL" id="KAB5529458.1"/>
    </source>
</evidence>
<evidence type="ECO:0000313" key="6">
    <source>
        <dbReference type="Proteomes" id="UP000326939"/>
    </source>
</evidence>
<gene>
    <name evidence="2" type="ORF">DKX38_019537</name>
    <name evidence="3" type="ORF">DKX38_019538</name>
    <name evidence="4" type="ORF">DKX38_019539</name>
    <name evidence="5" type="ORF">DKX38_019540</name>
</gene>
<name>A0A5N5KGK3_9ROSI</name>
<dbReference type="AlphaFoldDB" id="A0A5N5KGK3"/>
<sequence>MGCQRRNRCLAVMIFVTLVFGSCSQKILAARPLEGEQWLEKNLGNIQSLQRGPVTPISGSPCTHTPGRPSGKCSLGARNFAGHTAAHAPPAFPDAIMSFAAASATVRLFICLSIEASQVTQPPLLIPWHSQAIPNLSEKQMEIPNSLLNRVSSDGVDIVSSKLMTKEHERSRIRSKKILAARPLEGEQWLEKNLGNIQSLQRGPVTPISGSPCTHTPGRPSGKCSLGARNFAGHTAAHAPPAFPDAIMSFAAASATGETHKQDSSS</sequence>
<keyword evidence="1" id="KW-0732">Signal</keyword>
<evidence type="ECO:0000313" key="3">
    <source>
        <dbReference type="EMBL" id="KAB5529457.1"/>
    </source>
</evidence>
<accession>A0A5N5KGK3</accession>
<dbReference type="EMBL" id="VDCV01000013">
    <property type="protein sequence ID" value="KAB5529459.1"/>
    <property type="molecule type" value="Genomic_DNA"/>
</dbReference>
<reference evidence="3" key="3">
    <citation type="submission" date="2019-05" db="EMBL/GenBank/DDBJ databases">
        <authorList>
            <person name="Zhang R."/>
        </authorList>
    </citation>
    <scope>NUCLEOTIDE SEQUENCE [LARGE SCALE GENOMIC DNA]</scope>
    <source>
        <strain evidence="3">Br00</strain>
        <tissue evidence="3">Leaf</tissue>
    </source>
</reference>
<organism evidence="3 6">
    <name type="scientific">Salix brachista</name>
    <dbReference type="NCBI Taxonomy" id="2182728"/>
    <lineage>
        <taxon>Eukaryota</taxon>
        <taxon>Viridiplantae</taxon>
        <taxon>Streptophyta</taxon>
        <taxon>Embryophyta</taxon>
        <taxon>Tracheophyta</taxon>
        <taxon>Spermatophyta</taxon>
        <taxon>Magnoliopsida</taxon>
        <taxon>eudicotyledons</taxon>
        <taxon>Gunneridae</taxon>
        <taxon>Pentapetalae</taxon>
        <taxon>rosids</taxon>
        <taxon>fabids</taxon>
        <taxon>Malpighiales</taxon>
        <taxon>Salicaceae</taxon>
        <taxon>Saliceae</taxon>
        <taxon>Salix</taxon>
    </lineage>
</organism>
<evidence type="ECO:0000256" key="1">
    <source>
        <dbReference type="SAM" id="SignalP"/>
    </source>
</evidence>
<feature type="chain" id="PRO_5033494602" evidence="1">
    <location>
        <begin position="30"/>
        <end position="266"/>
    </location>
</feature>
<keyword evidence="6" id="KW-1185">Reference proteome</keyword>
<dbReference type="EMBL" id="VDCV01000013">
    <property type="protein sequence ID" value="KAB5529458.1"/>
    <property type="molecule type" value="Genomic_DNA"/>
</dbReference>
<evidence type="ECO:0000313" key="2">
    <source>
        <dbReference type="EMBL" id="KAB5529456.1"/>
    </source>
</evidence>
<proteinExistence type="predicted"/>
<dbReference type="EMBL" id="VDCV01000013">
    <property type="protein sequence ID" value="KAB5529457.1"/>
    <property type="molecule type" value="Genomic_DNA"/>
</dbReference>